<dbReference type="PANTHER" id="PTHR23502:SF186">
    <property type="entry name" value="MAJOR FACILITATOR SUPERFAMILY (MFS) PROFILE DOMAIN-CONTAINING PROTEIN"/>
    <property type="match status" value="1"/>
</dbReference>
<evidence type="ECO:0000256" key="5">
    <source>
        <dbReference type="ARBA" id="ARBA00022989"/>
    </source>
</evidence>
<evidence type="ECO:0000313" key="8">
    <source>
        <dbReference type="EMBL" id="KAJ5222939.1"/>
    </source>
</evidence>
<dbReference type="InterPro" id="IPR036259">
    <property type="entry name" value="MFS_trans_sf"/>
</dbReference>
<keyword evidence="5 7" id="KW-1133">Transmembrane helix</keyword>
<dbReference type="FunFam" id="1.20.1250.20:FF:000011">
    <property type="entry name" value="MFS multidrug transporter, putative"/>
    <property type="match status" value="1"/>
</dbReference>
<feature type="transmembrane region" description="Helical" evidence="7">
    <location>
        <begin position="422"/>
        <end position="444"/>
    </location>
</feature>
<feature type="transmembrane region" description="Helical" evidence="7">
    <location>
        <begin position="133"/>
        <end position="150"/>
    </location>
</feature>
<keyword evidence="4 7" id="KW-0812">Transmembrane</keyword>
<dbReference type="SUPFAM" id="SSF103473">
    <property type="entry name" value="MFS general substrate transporter"/>
    <property type="match status" value="1"/>
</dbReference>
<keyword evidence="9" id="KW-1185">Reference proteome</keyword>
<name>A0A9W9NQX6_PENCI</name>
<dbReference type="CDD" id="cd17323">
    <property type="entry name" value="MFS_Tpo1_MDR_like"/>
    <property type="match status" value="1"/>
</dbReference>
<dbReference type="InterPro" id="IPR011701">
    <property type="entry name" value="MFS"/>
</dbReference>
<evidence type="ECO:0000313" key="9">
    <source>
        <dbReference type="Proteomes" id="UP001147733"/>
    </source>
</evidence>
<evidence type="ECO:0000256" key="7">
    <source>
        <dbReference type="SAM" id="Phobius"/>
    </source>
</evidence>
<dbReference type="EMBL" id="JAPQKT010000008">
    <property type="protein sequence ID" value="KAJ5222939.1"/>
    <property type="molecule type" value="Genomic_DNA"/>
</dbReference>
<keyword evidence="2" id="KW-0813">Transport</keyword>
<dbReference type="GO" id="GO:0022857">
    <property type="term" value="F:transmembrane transporter activity"/>
    <property type="evidence" value="ECO:0007669"/>
    <property type="project" value="InterPro"/>
</dbReference>
<dbReference type="PANTHER" id="PTHR23502">
    <property type="entry name" value="MAJOR FACILITATOR SUPERFAMILY"/>
    <property type="match status" value="1"/>
</dbReference>
<keyword evidence="6 7" id="KW-0472">Membrane</keyword>
<evidence type="ECO:0000256" key="2">
    <source>
        <dbReference type="ARBA" id="ARBA00022448"/>
    </source>
</evidence>
<organism evidence="8 9">
    <name type="scientific">Penicillium citrinum</name>
    <dbReference type="NCBI Taxonomy" id="5077"/>
    <lineage>
        <taxon>Eukaryota</taxon>
        <taxon>Fungi</taxon>
        <taxon>Dikarya</taxon>
        <taxon>Ascomycota</taxon>
        <taxon>Pezizomycotina</taxon>
        <taxon>Eurotiomycetes</taxon>
        <taxon>Eurotiomycetidae</taxon>
        <taxon>Eurotiales</taxon>
        <taxon>Aspergillaceae</taxon>
        <taxon>Penicillium</taxon>
    </lineage>
</organism>
<proteinExistence type="predicted"/>
<feature type="transmembrane region" description="Helical" evidence="7">
    <location>
        <begin position="287"/>
        <end position="313"/>
    </location>
</feature>
<dbReference type="OrthoDB" id="446368at2759"/>
<feature type="transmembrane region" description="Helical" evidence="7">
    <location>
        <begin position="368"/>
        <end position="385"/>
    </location>
</feature>
<feature type="transmembrane region" description="Helical" evidence="7">
    <location>
        <begin position="63"/>
        <end position="83"/>
    </location>
</feature>
<gene>
    <name evidence="8" type="ORF">N7469_009179</name>
</gene>
<protein>
    <submittedName>
        <fullName evidence="8">MFS general substrate transporter</fullName>
    </submittedName>
</protein>
<comment type="subcellular location">
    <subcellularLocation>
        <location evidence="1">Cell membrane</location>
        <topology evidence="1">Multi-pass membrane protein</topology>
    </subcellularLocation>
</comment>
<dbReference type="GO" id="GO:0005886">
    <property type="term" value="C:plasma membrane"/>
    <property type="evidence" value="ECO:0007669"/>
    <property type="project" value="UniProtKB-SubCell"/>
</dbReference>
<reference evidence="8" key="2">
    <citation type="journal article" date="2023" name="IMA Fungus">
        <title>Comparative genomic study of the Penicillium genus elucidates a diverse pangenome and 15 lateral gene transfer events.</title>
        <authorList>
            <person name="Petersen C."/>
            <person name="Sorensen T."/>
            <person name="Nielsen M.R."/>
            <person name="Sondergaard T.E."/>
            <person name="Sorensen J.L."/>
            <person name="Fitzpatrick D.A."/>
            <person name="Frisvad J.C."/>
            <person name="Nielsen K.L."/>
        </authorList>
    </citation>
    <scope>NUCLEOTIDE SEQUENCE</scope>
    <source>
        <strain evidence="8">IBT 23319</strain>
    </source>
</reference>
<dbReference type="RefSeq" id="XP_056497862.1">
    <property type="nucleotide sequence ID" value="XM_056648097.1"/>
</dbReference>
<dbReference type="Pfam" id="PF07690">
    <property type="entry name" value="MFS_1"/>
    <property type="match status" value="1"/>
</dbReference>
<feature type="transmembrane region" description="Helical" evidence="7">
    <location>
        <begin position="325"/>
        <end position="347"/>
    </location>
</feature>
<accession>A0A9W9NQX6</accession>
<feature type="transmembrane region" description="Helical" evidence="7">
    <location>
        <begin position="217"/>
        <end position="239"/>
    </location>
</feature>
<feature type="transmembrane region" description="Helical" evidence="7">
    <location>
        <begin position="391"/>
        <end position="415"/>
    </location>
</feature>
<dbReference type="AlphaFoldDB" id="A0A9W9NQX6"/>
<feature type="transmembrane region" description="Helical" evidence="7">
    <location>
        <begin position="103"/>
        <end position="121"/>
    </location>
</feature>
<keyword evidence="3" id="KW-1003">Cell membrane</keyword>
<dbReference type="Proteomes" id="UP001147733">
    <property type="component" value="Unassembled WGS sequence"/>
</dbReference>
<evidence type="ECO:0000256" key="4">
    <source>
        <dbReference type="ARBA" id="ARBA00022692"/>
    </source>
</evidence>
<dbReference type="Gene3D" id="1.20.1250.20">
    <property type="entry name" value="MFS general substrate transporter like domains"/>
    <property type="match status" value="1"/>
</dbReference>
<evidence type="ECO:0000256" key="3">
    <source>
        <dbReference type="ARBA" id="ARBA00022475"/>
    </source>
</evidence>
<dbReference type="GeneID" id="81387264"/>
<feature type="transmembrane region" description="Helical" evidence="7">
    <location>
        <begin position="156"/>
        <end position="179"/>
    </location>
</feature>
<sequence length="527" mass="57699">MSNAAEEAPHTTKIPFWRLIFDQGCITEEIANHEYPGKGTDEYPYEVSWLDNDIRDPMNFSPVFRWAITLLVGIDTFAIALVSSAYSGSINEILREFRISEEVGILGISLFVVGFAVGPLVWAPMSEIYGRRYILIASAVTLTAFAAGTAGSQNIWTLVILRFFAGALGSAPFAVAGGVIADSFSIVTRGLASVGPIIGGFVSQSVGWRWVEGVVAIFSGVLAIALIFLLPETYAPVLLRKRATRLSKRTGKVYRSMLDVEQGKKSAREVFKVALSRPWVLLFREPIVLLLSIYLSIVYGILYLLFAAMPIVYQIERGWSEGIGGLSFLGILVGIVISAITVFPIYFSYKKQSLATTGRLAPEARLPPAFIGAVALPVGLFWFAWTNSPSIHWMASIAAGVPIGYGMIMVFLPILNYLIDAYTIFAASVLAANASLRSLFGAAFPLFTTYMYQNLGIHWATTLIAFLALACMPMPFIFYKYGPAIRSRCRYAAESDAFMNVLYERSSQTPTVETKSNGDENPNIGSD</sequence>
<evidence type="ECO:0000256" key="1">
    <source>
        <dbReference type="ARBA" id="ARBA00004651"/>
    </source>
</evidence>
<feature type="transmembrane region" description="Helical" evidence="7">
    <location>
        <begin position="456"/>
        <end position="478"/>
    </location>
</feature>
<evidence type="ECO:0000256" key="6">
    <source>
        <dbReference type="ARBA" id="ARBA00023136"/>
    </source>
</evidence>
<reference evidence="8" key="1">
    <citation type="submission" date="2022-11" db="EMBL/GenBank/DDBJ databases">
        <authorList>
            <person name="Petersen C."/>
        </authorList>
    </citation>
    <scope>NUCLEOTIDE SEQUENCE</scope>
    <source>
        <strain evidence="8">IBT 23319</strain>
    </source>
</reference>
<comment type="caution">
    <text evidence="8">The sequence shown here is derived from an EMBL/GenBank/DDBJ whole genome shotgun (WGS) entry which is preliminary data.</text>
</comment>